<gene>
    <name evidence="1" type="ORF">DZF91_34905</name>
</gene>
<proteinExistence type="predicted"/>
<keyword evidence="2" id="KW-1185">Reference proteome</keyword>
<comment type="caution">
    <text evidence="1">The sequence shown here is derived from an EMBL/GenBank/DDBJ whole genome shotgun (WGS) entry which is preliminary data.</text>
</comment>
<evidence type="ECO:0008006" key="3">
    <source>
        <dbReference type="Google" id="ProtNLM"/>
    </source>
</evidence>
<organism evidence="1 2">
    <name type="scientific">Actinomadura logoneensis</name>
    <dbReference type="NCBI Taxonomy" id="2293572"/>
    <lineage>
        <taxon>Bacteria</taxon>
        <taxon>Bacillati</taxon>
        <taxon>Actinomycetota</taxon>
        <taxon>Actinomycetes</taxon>
        <taxon>Streptosporangiales</taxon>
        <taxon>Thermomonosporaceae</taxon>
        <taxon>Actinomadura</taxon>
    </lineage>
</organism>
<sequence>MRDELDFRSDLPDLSGASLEELSRLGGGVLAGEIEAVFGPDRRSATVCAGFSSYIGDAELG</sequence>
<name>A0A372JAN7_9ACTN</name>
<evidence type="ECO:0000313" key="2">
    <source>
        <dbReference type="Proteomes" id="UP000261811"/>
    </source>
</evidence>
<dbReference type="Proteomes" id="UP000261811">
    <property type="component" value="Unassembled WGS sequence"/>
</dbReference>
<reference evidence="1 2" key="1">
    <citation type="submission" date="2018-08" db="EMBL/GenBank/DDBJ databases">
        <title>Actinomadura jelena sp. nov., a novel Actinomycete isolated from soil in Chad.</title>
        <authorList>
            <person name="Shi L."/>
        </authorList>
    </citation>
    <scope>NUCLEOTIDE SEQUENCE [LARGE SCALE GENOMIC DNA]</scope>
    <source>
        <strain evidence="1 2">NEAU-G17</strain>
    </source>
</reference>
<dbReference type="RefSeq" id="WP_117361312.1">
    <property type="nucleotide sequence ID" value="NZ_QURH01001012.1"/>
</dbReference>
<dbReference type="EMBL" id="QURH01001012">
    <property type="protein sequence ID" value="RFU37050.1"/>
    <property type="molecule type" value="Genomic_DNA"/>
</dbReference>
<accession>A0A372JAN7</accession>
<dbReference type="OrthoDB" id="3482495at2"/>
<protein>
    <recommendedName>
        <fullName evidence="3">FXSXX-COOH protein</fullName>
    </recommendedName>
</protein>
<evidence type="ECO:0000313" key="1">
    <source>
        <dbReference type="EMBL" id="RFU37050.1"/>
    </source>
</evidence>
<dbReference type="AlphaFoldDB" id="A0A372JAN7"/>